<evidence type="ECO:0000256" key="8">
    <source>
        <dbReference type="ARBA" id="ARBA00022989"/>
    </source>
</evidence>
<feature type="transmembrane region" description="Helical" evidence="11">
    <location>
        <begin position="192"/>
        <end position="209"/>
    </location>
</feature>
<evidence type="ECO:0000256" key="2">
    <source>
        <dbReference type="ARBA" id="ARBA00004141"/>
    </source>
</evidence>
<feature type="transmembrane region" description="Helical" evidence="11">
    <location>
        <begin position="115"/>
        <end position="142"/>
    </location>
</feature>
<evidence type="ECO:0000256" key="5">
    <source>
        <dbReference type="ARBA" id="ARBA00022692"/>
    </source>
</evidence>
<dbReference type="Pfam" id="PF03188">
    <property type="entry name" value="Cytochrom_B561"/>
    <property type="match status" value="1"/>
</dbReference>
<keyword evidence="9" id="KW-0408">Iron</keyword>
<evidence type="ECO:0000256" key="9">
    <source>
        <dbReference type="ARBA" id="ARBA00023004"/>
    </source>
</evidence>
<comment type="cofactor">
    <cofactor evidence="1">
        <name>heme b</name>
        <dbReference type="ChEBI" id="CHEBI:60344"/>
    </cofactor>
</comment>
<dbReference type="AlphaFoldDB" id="A0A3G2S630"/>
<dbReference type="GO" id="GO:0016020">
    <property type="term" value="C:membrane"/>
    <property type="evidence" value="ECO:0007669"/>
    <property type="project" value="UniProtKB-SubCell"/>
</dbReference>
<dbReference type="OrthoDB" id="432881at2759"/>
<gene>
    <name evidence="13" type="ORF">DNF11_1829</name>
</gene>
<evidence type="ECO:0000313" key="13">
    <source>
        <dbReference type="EMBL" id="AYO42779.1"/>
    </source>
</evidence>
<keyword evidence="7" id="KW-0249">Electron transport</keyword>
<sequence>MPTIGELLWHNNISGARLAQMGAASVVASVCVAVFYVSENWHIPTFAWHPLLVTLGLFFLVQSILILQPTRAQAEKKLGLQWHQILILCAGLPMMTMGAWIIWHLHSLPGQKHFISWHGLLGFCIIMLLWLQVLFGASTLYWKNVFYGTESRAKAMWKYHRMSGYTLCALLLVELVLAFWEVQWMKKTGGLPLVAFTTAMVVVTSYGIANRVDLSKWGFGSP</sequence>
<feature type="domain" description="Cytochrome b561" evidence="12">
    <location>
        <begin position="18"/>
        <end position="213"/>
    </location>
</feature>
<keyword evidence="4" id="KW-0349">Heme</keyword>
<comment type="subcellular location">
    <subcellularLocation>
        <location evidence="2">Membrane</location>
        <topology evidence="2">Multi-pass membrane protein</topology>
    </subcellularLocation>
</comment>
<evidence type="ECO:0000256" key="11">
    <source>
        <dbReference type="SAM" id="Phobius"/>
    </source>
</evidence>
<dbReference type="GO" id="GO:0140575">
    <property type="term" value="F:transmembrane monodehydroascorbate reductase activity"/>
    <property type="evidence" value="ECO:0007669"/>
    <property type="project" value="InterPro"/>
</dbReference>
<proteinExistence type="predicted"/>
<evidence type="ECO:0000313" key="14">
    <source>
        <dbReference type="Proteomes" id="UP000269793"/>
    </source>
</evidence>
<keyword evidence="14" id="KW-1185">Reference proteome</keyword>
<dbReference type="VEuPathDB" id="FungiDB:DNF11_1829"/>
<dbReference type="Gene3D" id="1.20.120.1770">
    <property type="match status" value="1"/>
</dbReference>
<evidence type="ECO:0000256" key="1">
    <source>
        <dbReference type="ARBA" id="ARBA00001970"/>
    </source>
</evidence>
<feature type="transmembrane region" description="Helical" evidence="11">
    <location>
        <begin position="162"/>
        <end position="180"/>
    </location>
</feature>
<dbReference type="Proteomes" id="UP000269793">
    <property type="component" value="Chromosome III"/>
</dbReference>
<evidence type="ECO:0000259" key="12">
    <source>
        <dbReference type="PROSITE" id="PS50939"/>
    </source>
</evidence>
<evidence type="ECO:0000256" key="10">
    <source>
        <dbReference type="ARBA" id="ARBA00023136"/>
    </source>
</evidence>
<keyword evidence="3" id="KW-0813">Transport</keyword>
<accession>A0A3G2S630</accession>
<evidence type="ECO:0000256" key="4">
    <source>
        <dbReference type="ARBA" id="ARBA00022617"/>
    </source>
</evidence>
<dbReference type="GO" id="GO:0046872">
    <property type="term" value="F:metal ion binding"/>
    <property type="evidence" value="ECO:0007669"/>
    <property type="project" value="UniProtKB-KW"/>
</dbReference>
<dbReference type="InterPro" id="IPR006593">
    <property type="entry name" value="Cyt_b561/ferric_Rdtase_TM"/>
</dbReference>
<dbReference type="SMART" id="SM00665">
    <property type="entry name" value="B561"/>
    <property type="match status" value="1"/>
</dbReference>
<keyword evidence="5 11" id="KW-0812">Transmembrane</keyword>
<dbReference type="PROSITE" id="PS50939">
    <property type="entry name" value="CYTOCHROME_B561"/>
    <property type="match status" value="1"/>
</dbReference>
<reference evidence="13 14" key="1">
    <citation type="submission" date="2018-10" db="EMBL/GenBank/DDBJ databases">
        <title>Complete genome sequence of Malassezia restricta CBS 7877.</title>
        <authorList>
            <person name="Morand S.C."/>
            <person name="Bertignac M."/>
            <person name="Iltis A."/>
            <person name="Kolder I."/>
            <person name="Pirovano W."/>
            <person name="Jourdain R."/>
            <person name="Clavaud C."/>
        </authorList>
    </citation>
    <scope>NUCLEOTIDE SEQUENCE [LARGE SCALE GENOMIC DNA]</scope>
    <source>
        <strain evidence="13 14">CBS 7877</strain>
    </source>
</reference>
<organism evidence="13 14">
    <name type="scientific">Malassezia restricta (strain ATCC 96810 / NBRC 103918 / CBS 7877)</name>
    <name type="common">Seborrheic dermatitis infection agent</name>
    <dbReference type="NCBI Taxonomy" id="425264"/>
    <lineage>
        <taxon>Eukaryota</taxon>
        <taxon>Fungi</taxon>
        <taxon>Dikarya</taxon>
        <taxon>Basidiomycota</taxon>
        <taxon>Ustilaginomycotina</taxon>
        <taxon>Malasseziomycetes</taxon>
        <taxon>Malasseziales</taxon>
        <taxon>Malasseziaceae</taxon>
        <taxon>Malassezia</taxon>
    </lineage>
</organism>
<feature type="transmembrane region" description="Helical" evidence="11">
    <location>
        <begin position="79"/>
        <end position="103"/>
    </location>
</feature>
<evidence type="ECO:0000256" key="3">
    <source>
        <dbReference type="ARBA" id="ARBA00022448"/>
    </source>
</evidence>
<dbReference type="PANTHER" id="PTHR15422:SF45">
    <property type="entry name" value="CYTOCHROME B561 DOMAIN-CONTAINING PROTEIN"/>
    <property type="match status" value="1"/>
</dbReference>
<protein>
    <submittedName>
        <fullName evidence="13">Eukaryotic cytochrome b561</fullName>
    </submittedName>
</protein>
<keyword evidence="10 11" id="KW-0472">Membrane</keyword>
<name>A0A3G2S630_MALR7</name>
<keyword evidence="6" id="KW-0479">Metal-binding</keyword>
<dbReference type="PANTHER" id="PTHR15422">
    <property type="entry name" value="OS05G0565100 PROTEIN"/>
    <property type="match status" value="1"/>
</dbReference>
<feature type="transmembrane region" description="Helical" evidence="11">
    <location>
        <begin position="48"/>
        <end position="67"/>
    </location>
</feature>
<evidence type="ECO:0000256" key="6">
    <source>
        <dbReference type="ARBA" id="ARBA00022723"/>
    </source>
</evidence>
<evidence type="ECO:0000256" key="7">
    <source>
        <dbReference type="ARBA" id="ARBA00022982"/>
    </source>
</evidence>
<dbReference type="EMBL" id="CP033150">
    <property type="protein sequence ID" value="AYO42779.1"/>
    <property type="molecule type" value="Genomic_DNA"/>
</dbReference>
<keyword evidence="8 11" id="KW-1133">Transmembrane helix</keyword>
<dbReference type="InterPro" id="IPR045150">
    <property type="entry name" value="CYB561D1/2"/>
</dbReference>
<feature type="transmembrane region" description="Helical" evidence="11">
    <location>
        <begin position="18"/>
        <end position="36"/>
    </location>
</feature>